<gene>
    <name evidence="1" type="ORF">PILCRDRAFT_262204</name>
</gene>
<evidence type="ECO:0000313" key="1">
    <source>
        <dbReference type="EMBL" id="KIM87815.1"/>
    </source>
</evidence>
<keyword evidence="2" id="KW-1185">Reference proteome</keyword>
<accession>A0A0C3FTW9</accession>
<dbReference type="HOGENOM" id="CLU_2038905_0_0_1"/>
<reference evidence="2" key="2">
    <citation type="submission" date="2015-01" db="EMBL/GenBank/DDBJ databases">
        <title>Evolutionary Origins and Diversification of the Mycorrhizal Mutualists.</title>
        <authorList>
            <consortium name="DOE Joint Genome Institute"/>
            <consortium name="Mycorrhizal Genomics Consortium"/>
            <person name="Kohler A."/>
            <person name="Kuo A."/>
            <person name="Nagy L.G."/>
            <person name="Floudas D."/>
            <person name="Copeland A."/>
            <person name="Barry K.W."/>
            <person name="Cichocki N."/>
            <person name="Veneault-Fourrey C."/>
            <person name="LaButti K."/>
            <person name="Lindquist E.A."/>
            <person name="Lipzen A."/>
            <person name="Lundell T."/>
            <person name="Morin E."/>
            <person name="Murat C."/>
            <person name="Riley R."/>
            <person name="Ohm R."/>
            <person name="Sun H."/>
            <person name="Tunlid A."/>
            <person name="Henrissat B."/>
            <person name="Grigoriev I.V."/>
            <person name="Hibbett D.S."/>
            <person name="Martin F."/>
        </authorList>
    </citation>
    <scope>NUCLEOTIDE SEQUENCE [LARGE SCALE GENOMIC DNA]</scope>
    <source>
        <strain evidence="2">F 1598</strain>
    </source>
</reference>
<dbReference type="EMBL" id="KN832978">
    <property type="protein sequence ID" value="KIM87815.1"/>
    <property type="molecule type" value="Genomic_DNA"/>
</dbReference>
<name>A0A0C3FTW9_PILCF</name>
<dbReference type="AlphaFoldDB" id="A0A0C3FTW9"/>
<reference evidence="1 2" key="1">
    <citation type="submission" date="2014-04" db="EMBL/GenBank/DDBJ databases">
        <authorList>
            <consortium name="DOE Joint Genome Institute"/>
            <person name="Kuo A."/>
            <person name="Tarkka M."/>
            <person name="Buscot F."/>
            <person name="Kohler A."/>
            <person name="Nagy L.G."/>
            <person name="Floudas D."/>
            <person name="Copeland A."/>
            <person name="Barry K.W."/>
            <person name="Cichocki N."/>
            <person name="Veneault-Fourrey C."/>
            <person name="LaButti K."/>
            <person name="Lindquist E.A."/>
            <person name="Lipzen A."/>
            <person name="Lundell T."/>
            <person name="Morin E."/>
            <person name="Murat C."/>
            <person name="Sun H."/>
            <person name="Tunlid A."/>
            <person name="Henrissat B."/>
            <person name="Grigoriev I.V."/>
            <person name="Hibbett D.S."/>
            <person name="Martin F."/>
            <person name="Nordberg H.P."/>
            <person name="Cantor M.N."/>
            <person name="Hua S.X."/>
        </authorList>
    </citation>
    <scope>NUCLEOTIDE SEQUENCE [LARGE SCALE GENOMIC DNA]</scope>
    <source>
        <strain evidence="1 2">F 1598</strain>
    </source>
</reference>
<dbReference type="InParanoid" id="A0A0C3FTW9"/>
<dbReference type="Proteomes" id="UP000054166">
    <property type="component" value="Unassembled WGS sequence"/>
</dbReference>
<organism evidence="1 2">
    <name type="scientific">Piloderma croceum (strain F 1598)</name>
    <dbReference type="NCBI Taxonomy" id="765440"/>
    <lineage>
        <taxon>Eukaryota</taxon>
        <taxon>Fungi</taxon>
        <taxon>Dikarya</taxon>
        <taxon>Basidiomycota</taxon>
        <taxon>Agaricomycotina</taxon>
        <taxon>Agaricomycetes</taxon>
        <taxon>Agaricomycetidae</taxon>
        <taxon>Atheliales</taxon>
        <taxon>Atheliaceae</taxon>
        <taxon>Piloderma</taxon>
    </lineage>
</organism>
<evidence type="ECO:0000313" key="2">
    <source>
        <dbReference type="Proteomes" id="UP000054166"/>
    </source>
</evidence>
<proteinExistence type="predicted"/>
<sequence>MKVVLKGELQTGRREGWSQVYAGYLTIGARSCNVVVKLYQECMFRDPSPDDFCDSGGMFEGSWPSGTEVAQRAAWRYQQLQQYQGSTLPYSCGLTVFLCQPLHLPTLMYSSPSDRNRSSIS</sequence>
<protein>
    <submittedName>
        <fullName evidence="1">Uncharacterized protein</fullName>
    </submittedName>
</protein>